<organism evidence="1 2">
    <name type="scientific">Gracilibacillus oryzae</name>
    <dbReference type="NCBI Taxonomy" id="1672701"/>
    <lineage>
        <taxon>Bacteria</taxon>
        <taxon>Bacillati</taxon>
        <taxon>Bacillota</taxon>
        <taxon>Bacilli</taxon>
        <taxon>Bacillales</taxon>
        <taxon>Bacillaceae</taxon>
        <taxon>Gracilibacillus</taxon>
    </lineage>
</organism>
<name>A0A7C8KP79_9BACI</name>
<dbReference type="Proteomes" id="UP000480246">
    <property type="component" value="Unassembled WGS sequence"/>
</dbReference>
<evidence type="ECO:0008006" key="3">
    <source>
        <dbReference type="Google" id="ProtNLM"/>
    </source>
</evidence>
<comment type="caution">
    <text evidence="1">The sequence shown here is derived from an EMBL/GenBank/DDBJ whole genome shotgun (WGS) entry which is preliminary data.</text>
</comment>
<sequence>MSSLPAVDLGLMTEHLLAHDGVITKLAYYQNLAASAELRSILQLQEKIMQSHVWVMMAFINPSYHYHGEVPPLSSFSAEPFFQGTGTEDNNKWIALEAHNTAKNMSLTNYQSAMMMQDKHVRKAHIEMALQQNHIKALYADYISKMGWNFTPMATPEAQMKTLLHFQYLLR</sequence>
<dbReference type="AlphaFoldDB" id="A0A7C8KP79"/>
<dbReference type="OrthoDB" id="2452736at2"/>
<gene>
    <name evidence="1" type="ORF">F9U64_14455</name>
</gene>
<dbReference type="EMBL" id="WEID01000072">
    <property type="protein sequence ID" value="KAB8130109.1"/>
    <property type="molecule type" value="Genomic_DNA"/>
</dbReference>
<keyword evidence="2" id="KW-1185">Reference proteome</keyword>
<accession>A0A7C8KP79</accession>
<protein>
    <recommendedName>
        <fullName evidence="3">Spore coat protein</fullName>
    </recommendedName>
</protein>
<proteinExistence type="predicted"/>
<evidence type="ECO:0000313" key="2">
    <source>
        <dbReference type="Proteomes" id="UP000480246"/>
    </source>
</evidence>
<evidence type="ECO:0000313" key="1">
    <source>
        <dbReference type="EMBL" id="KAB8130109.1"/>
    </source>
</evidence>
<dbReference type="RefSeq" id="WP_153404996.1">
    <property type="nucleotide sequence ID" value="NZ_ML762435.1"/>
</dbReference>
<reference evidence="1 2" key="1">
    <citation type="submission" date="2019-10" db="EMBL/GenBank/DDBJ databases">
        <title>Gracilibacillus sp. nov. isolated from rice seeds.</title>
        <authorList>
            <person name="He S."/>
        </authorList>
    </citation>
    <scope>NUCLEOTIDE SEQUENCE [LARGE SCALE GENOMIC DNA]</scope>
    <source>
        <strain evidence="1 2">TD8</strain>
    </source>
</reference>